<dbReference type="EMBL" id="JAZGQO010000002">
    <property type="protein sequence ID" value="KAK6191081.1"/>
    <property type="molecule type" value="Genomic_DNA"/>
</dbReference>
<reference evidence="1 2" key="1">
    <citation type="submission" date="2024-01" db="EMBL/GenBank/DDBJ databases">
        <title>The genome of the rayed Mediterranean limpet Patella caerulea (Linnaeus, 1758).</title>
        <authorList>
            <person name="Anh-Thu Weber A."/>
            <person name="Halstead-Nussloch G."/>
        </authorList>
    </citation>
    <scope>NUCLEOTIDE SEQUENCE [LARGE SCALE GENOMIC DNA]</scope>
    <source>
        <strain evidence="1">AATW-2023a</strain>
        <tissue evidence="1">Whole specimen</tissue>
    </source>
</reference>
<organism evidence="1 2">
    <name type="scientific">Patella caerulea</name>
    <name type="common">Rayed Mediterranean limpet</name>
    <dbReference type="NCBI Taxonomy" id="87958"/>
    <lineage>
        <taxon>Eukaryota</taxon>
        <taxon>Metazoa</taxon>
        <taxon>Spiralia</taxon>
        <taxon>Lophotrochozoa</taxon>
        <taxon>Mollusca</taxon>
        <taxon>Gastropoda</taxon>
        <taxon>Patellogastropoda</taxon>
        <taxon>Patelloidea</taxon>
        <taxon>Patellidae</taxon>
        <taxon>Patella</taxon>
    </lineage>
</organism>
<protein>
    <submittedName>
        <fullName evidence="1">Uncharacterized protein</fullName>
    </submittedName>
</protein>
<proteinExistence type="predicted"/>
<evidence type="ECO:0000313" key="2">
    <source>
        <dbReference type="Proteomes" id="UP001347796"/>
    </source>
</evidence>
<accession>A0AAN8K8J5</accession>
<name>A0AAN8K8J5_PATCE</name>
<sequence>MPPKIMTRDFKYFFLHVHVDIFHEIFFGGEDFRKAFKRLSEITTLYTDAAHLVVTATLTNSGITSITNDLQLIKPTVVKMNPDRQNIFIEKKSRLPNLRKYEKFDDLIHPVSAELKELKSEFPVTIVYVDSLECLYYCYNFIEKAVGKDGYVGIDQTPENRIFAQYQSFKIYTKNENTHYK</sequence>
<dbReference type="Proteomes" id="UP001347796">
    <property type="component" value="Unassembled WGS sequence"/>
</dbReference>
<evidence type="ECO:0000313" key="1">
    <source>
        <dbReference type="EMBL" id="KAK6191081.1"/>
    </source>
</evidence>
<comment type="caution">
    <text evidence="1">The sequence shown here is derived from an EMBL/GenBank/DDBJ whole genome shotgun (WGS) entry which is preliminary data.</text>
</comment>
<dbReference type="InterPro" id="IPR027417">
    <property type="entry name" value="P-loop_NTPase"/>
</dbReference>
<keyword evidence="2" id="KW-1185">Reference proteome</keyword>
<dbReference type="AlphaFoldDB" id="A0AAN8K8J5"/>
<gene>
    <name evidence="1" type="ORF">SNE40_002828</name>
</gene>
<dbReference type="Gene3D" id="3.40.50.300">
    <property type="entry name" value="P-loop containing nucleotide triphosphate hydrolases"/>
    <property type="match status" value="1"/>
</dbReference>